<evidence type="ECO:0000256" key="4">
    <source>
        <dbReference type="ARBA" id="ARBA00022490"/>
    </source>
</evidence>
<dbReference type="GO" id="GO:0007059">
    <property type="term" value="P:chromosome segregation"/>
    <property type="evidence" value="ECO:0007669"/>
    <property type="project" value="UniProtKB-UniRule"/>
</dbReference>
<dbReference type="Gene3D" id="1.10.150.130">
    <property type="match status" value="1"/>
</dbReference>
<dbReference type="InterPro" id="IPR010998">
    <property type="entry name" value="Integrase_recombinase_N"/>
</dbReference>
<dbReference type="AlphaFoldDB" id="A0A263PV90"/>
<proteinExistence type="inferred from homology"/>
<gene>
    <name evidence="11 14" type="primary">xerC</name>
    <name evidence="14" type="ORF">GNQ48_12745</name>
    <name evidence="15" type="ORF">IPC1295_10675</name>
    <name evidence="16" type="ORF">L4V69_36060</name>
</gene>
<evidence type="ECO:0000259" key="13">
    <source>
        <dbReference type="PROSITE" id="PS51900"/>
    </source>
</evidence>
<dbReference type="SUPFAM" id="SSF47823">
    <property type="entry name" value="lambda integrase-like, N-terminal domain"/>
    <property type="match status" value="1"/>
</dbReference>
<feature type="active site" evidence="11">
    <location>
        <position position="237"/>
    </location>
</feature>
<evidence type="ECO:0000313" key="18">
    <source>
        <dbReference type="Proteomes" id="UP000433532"/>
    </source>
</evidence>
<evidence type="ECO:0000256" key="3">
    <source>
        <dbReference type="ARBA" id="ARBA00015804"/>
    </source>
</evidence>
<dbReference type="KEGG" id="paeb:NCGM1900_6080"/>
<evidence type="ECO:0000259" key="12">
    <source>
        <dbReference type="PROSITE" id="PS51898"/>
    </source>
</evidence>
<evidence type="ECO:0000256" key="1">
    <source>
        <dbReference type="ARBA" id="ARBA00004496"/>
    </source>
</evidence>
<feature type="active site" evidence="11">
    <location>
        <position position="240"/>
    </location>
</feature>
<evidence type="ECO:0000313" key="17">
    <source>
        <dbReference type="Proteomes" id="UP000284767"/>
    </source>
</evidence>
<feature type="active site" evidence="11">
    <location>
        <position position="146"/>
    </location>
</feature>
<feature type="active site" description="O-(3'-phospho-DNA)-tyrosine intermediate" evidence="11">
    <location>
        <position position="272"/>
    </location>
</feature>
<dbReference type="NCBIfam" id="TIGR02224">
    <property type="entry name" value="recomb_XerC"/>
    <property type="match status" value="1"/>
</dbReference>
<dbReference type="InterPro" id="IPR011931">
    <property type="entry name" value="Recomb_XerC"/>
</dbReference>
<comment type="function">
    <text evidence="11">Site-specific tyrosine recombinase, which acts by catalyzing the cutting and rejoining of the recombining DNA molecules. The XerC-XerD complex is essential to convert dimers of the bacterial chromosome into monomers to permit their segregation at cell division. It also contributes to the segregational stability of plasmids.</text>
</comment>
<dbReference type="GO" id="GO:0005737">
    <property type="term" value="C:cytoplasm"/>
    <property type="evidence" value="ECO:0007669"/>
    <property type="project" value="UniProtKB-SubCell"/>
</dbReference>
<keyword evidence="8 11" id="KW-0238">DNA-binding</keyword>
<dbReference type="PROSITE" id="PS51900">
    <property type="entry name" value="CB"/>
    <property type="match status" value="1"/>
</dbReference>
<dbReference type="PANTHER" id="PTHR30349:SF81">
    <property type="entry name" value="TYROSINE RECOMBINASE XERC"/>
    <property type="match status" value="1"/>
</dbReference>
<reference evidence="15 17" key="1">
    <citation type="submission" date="2017-08" db="EMBL/GenBank/DDBJ databases">
        <authorList>
            <person name="Feschi L."/>
            <person name="Jeukens J."/>
            <person name="Emond-Rheault J.-G."/>
            <person name="Kukavica-Ibrulj I."/>
            <person name="Boyle B."/>
            <person name="Levesque R.C."/>
        </authorList>
    </citation>
    <scope>NUCLEOTIDE SEQUENCE [LARGE SCALE GENOMIC DNA]</scope>
    <source>
        <strain evidence="15 17">PA-W36</strain>
    </source>
</reference>
<dbReference type="HAMAP" id="MF_01808">
    <property type="entry name" value="Recomb_XerC_XerD"/>
    <property type="match status" value="1"/>
</dbReference>
<dbReference type="SUPFAM" id="SSF56349">
    <property type="entry name" value="DNA breaking-rejoining enzymes"/>
    <property type="match status" value="1"/>
</dbReference>
<evidence type="ECO:0000256" key="11">
    <source>
        <dbReference type="HAMAP-Rule" id="MF_01808"/>
    </source>
</evidence>
<comment type="similarity">
    <text evidence="2 11">Belongs to the 'phage' integrase family. XerC subfamily.</text>
</comment>
<organism evidence="14 18">
    <name type="scientific">Pseudomonas aeruginosa</name>
    <dbReference type="NCBI Taxonomy" id="287"/>
    <lineage>
        <taxon>Bacteria</taxon>
        <taxon>Pseudomonadati</taxon>
        <taxon>Pseudomonadota</taxon>
        <taxon>Gammaproteobacteria</taxon>
        <taxon>Pseudomonadales</taxon>
        <taxon>Pseudomonadaceae</taxon>
        <taxon>Pseudomonas</taxon>
    </lineage>
</organism>
<keyword evidence="7 11" id="KW-0229">DNA integration</keyword>
<reference evidence="16" key="4">
    <citation type="submission" date="2023-06" db="EMBL/GenBank/DDBJ databases">
        <authorList>
            <consortium name="Clinical and Environmental Microbiology Branch: Whole genome sequencing antimicrobial resistance pathogens in the healthcare setting"/>
        </authorList>
    </citation>
    <scope>NUCLEOTIDE SEQUENCE</scope>
    <source>
        <strain evidence="16">2021CK-01020</strain>
    </source>
</reference>
<dbReference type="GO" id="GO:0006313">
    <property type="term" value="P:DNA transposition"/>
    <property type="evidence" value="ECO:0007669"/>
    <property type="project" value="UniProtKB-UniRule"/>
</dbReference>
<dbReference type="Pfam" id="PF00589">
    <property type="entry name" value="Phage_integrase"/>
    <property type="match status" value="1"/>
</dbReference>
<dbReference type="InterPro" id="IPR013762">
    <property type="entry name" value="Integrase-like_cat_sf"/>
</dbReference>
<evidence type="ECO:0000256" key="7">
    <source>
        <dbReference type="ARBA" id="ARBA00022908"/>
    </source>
</evidence>
<evidence type="ECO:0000256" key="9">
    <source>
        <dbReference type="ARBA" id="ARBA00023172"/>
    </source>
</evidence>
<dbReference type="InterPro" id="IPR023009">
    <property type="entry name" value="Tyrosine_recombinase_XerC/XerD"/>
</dbReference>
<dbReference type="InterPro" id="IPR011010">
    <property type="entry name" value="DNA_brk_join_enz"/>
</dbReference>
<evidence type="ECO:0000256" key="8">
    <source>
        <dbReference type="ARBA" id="ARBA00023125"/>
    </source>
</evidence>
<dbReference type="Proteomes" id="UP001297540">
    <property type="component" value="Chromosome"/>
</dbReference>
<evidence type="ECO:0000256" key="5">
    <source>
        <dbReference type="ARBA" id="ARBA00022618"/>
    </source>
</evidence>
<feature type="domain" description="Tyr recombinase" evidence="12">
    <location>
        <begin position="106"/>
        <end position="285"/>
    </location>
</feature>
<keyword evidence="4 11" id="KW-0963">Cytoplasm</keyword>
<dbReference type="PANTHER" id="PTHR30349">
    <property type="entry name" value="PHAGE INTEGRASE-RELATED"/>
    <property type="match status" value="1"/>
</dbReference>
<dbReference type="EMBL" id="NSNE01000005">
    <property type="protein sequence ID" value="RPM18056.1"/>
    <property type="molecule type" value="Genomic_DNA"/>
</dbReference>
<dbReference type="EMBL" id="WOAD01000008">
    <property type="protein sequence ID" value="MUI35880.1"/>
    <property type="molecule type" value="Genomic_DNA"/>
</dbReference>
<keyword evidence="9 11" id="KW-0233">DNA recombination</keyword>
<protein>
    <recommendedName>
        <fullName evidence="3 11">Tyrosine recombinase XerC</fullName>
    </recommendedName>
</protein>
<dbReference type="Pfam" id="PF02899">
    <property type="entry name" value="Phage_int_SAM_1"/>
    <property type="match status" value="1"/>
</dbReference>
<dbReference type="Proteomes" id="UP000433532">
    <property type="component" value="Unassembled WGS sequence"/>
</dbReference>
<dbReference type="EMBL" id="CP136986">
    <property type="protein sequence ID" value="WOS77837.1"/>
    <property type="molecule type" value="Genomic_DNA"/>
</dbReference>
<accession>A0A263PV90</accession>
<dbReference type="GO" id="GO:0009037">
    <property type="term" value="F:tyrosine-based site-specific recombinase activity"/>
    <property type="evidence" value="ECO:0007669"/>
    <property type="project" value="UniProtKB-UniRule"/>
</dbReference>
<evidence type="ECO:0000256" key="2">
    <source>
        <dbReference type="ARBA" id="ARBA00006657"/>
    </source>
</evidence>
<dbReference type="GO" id="GO:0003677">
    <property type="term" value="F:DNA binding"/>
    <property type="evidence" value="ECO:0007669"/>
    <property type="project" value="UniProtKB-UniRule"/>
</dbReference>
<evidence type="ECO:0000256" key="10">
    <source>
        <dbReference type="ARBA" id="ARBA00023306"/>
    </source>
</evidence>
<dbReference type="InterPro" id="IPR004107">
    <property type="entry name" value="Integrase_SAM-like_N"/>
</dbReference>
<dbReference type="GO" id="GO:0051301">
    <property type="term" value="P:cell division"/>
    <property type="evidence" value="ECO:0007669"/>
    <property type="project" value="UniProtKB-UniRule"/>
</dbReference>
<keyword evidence="5 11" id="KW-0132">Cell division</keyword>
<dbReference type="PROSITE" id="PS51898">
    <property type="entry name" value="TYR_RECOMBINASE"/>
    <property type="match status" value="1"/>
</dbReference>
<accession>A0A1S1BWC6</accession>
<evidence type="ECO:0000313" key="16">
    <source>
        <dbReference type="EMBL" id="WOS77837.1"/>
    </source>
</evidence>
<feature type="active site" evidence="11">
    <location>
        <position position="263"/>
    </location>
</feature>
<evidence type="ECO:0000313" key="14">
    <source>
        <dbReference type="EMBL" id="MUI35880.1"/>
    </source>
</evidence>
<evidence type="ECO:0000256" key="6">
    <source>
        <dbReference type="ARBA" id="ARBA00022829"/>
    </source>
</evidence>
<dbReference type="InterPro" id="IPR002104">
    <property type="entry name" value="Integrase_catalytic"/>
</dbReference>
<evidence type="ECO:0000313" key="15">
    <source>
        <dbReference type="EMBL" id="RPM18056.1"/>
    </source>
</evidence>
<comment type="subunit">
    <text evidence="11">Forms a cyclic heterotetrameric complex composed of two molecules of XerC and two molecules of XerD.</text>
</comment>
<dbReference type="Gene3D" id="1.10.443.10">
    <property type="entry name" value="Intergrase catalytic core"/>
    <property type="match status" value="1"/>
</dbReference>
<sequence length="303" mass="33870">MRADLDAFLEHLRSERQVSAHTLDGYRRDLLKILALAEKAGLSDWNALDTRSLRTFVARLHQQGQSSRSLARLLSATRGLYQYLLREGRCRHDPANGLSAPKSPRKLPRTLDADRALQLLDGAVEDDFIARRDQALLELFYSSGLRLSELVGLDLEWLDLKEGLVRVRGKGNKVRELPVGKAARQALEAWLPLRAQAAPEDGAVFIGRGGKRLTPRAIQLRVRQAGVRELGQHLHPHMLRHSFASHLLESSGDLRAVQELLGHADIATTQIYTHLDFQHLASVYDRAHPRAKRKGNADGGNDP</sequence>
<name>A0A263PV90_PSEAI</name>
<reference evidence="15 17" key="2">
    <citation type="submission" date="2019-01" db="EMBL/GenBank/DDBJ databases">
        <title>The Pseudomonas aeruginosa pan-genome provides new insights on its population structure, horizontal gene transfer and pathogenicity.</title>
        <authorList>
            <person name="Freschi L."/>
            <person name="Vincent A.T."/>
            <person name="Jeukens J."/>
            <person name="Emond-Rheault J.-G."/>
            <person name="Kukavica-Ibrulj I."/>
            <person name="Dupont M.-J."/>
            <person name="Charette S.J."/>
            <person name="Boyle B."/>
            <person name="Levesque R.C."/>
        </authorList>
    </citation>
    <scope>NUCLEOTIDE SEQUENCE [LARGE SCALE GENOMIC DNA]</scope>
    <source>
        <strain evidence="15 17">PA-W36</strain>
    </source>
</reference>
<reference evidence="16" key="5">
    <citation type="submission" date="2023-10" db="EMBL/GenBank/DDBJ databases">
        <title>Pathogen: clinical or host-associated sample.</title>
        <authorList>
            <person name="Hergert J."/>
            <person name="Casey R."/>
            <person name="Wagner J."/>
            <person name="Young E.L."/>
            <person name="Oakeson K.F."/>
        </authorList>
    </citation>
    <scope>NUCLEOTIDE SEQUENCE</scope>
    <source>
        <strain evidence="16">2021CK-01020</strain>
    </source>
</reference>
<dbReference type="OMA" id="AMMELMY"/>
<reference evidence="14 18" key="3">
    <citation type="submission" date="2019-11" db="EMBL/GenBank/DDBJ databases">
        <title>Genomes of ocular Pseudomonas aeruginosa isolates.</title>
        <authorList>
            <person name="Khan M."/>
            <person name="Rice S.A."/>
            <person name="Willcox M.D.P."/>
            <person name="Stapleton F."/>
        </authorList>
    </citation>
    <scope>NUCLEOTIDE SEQUENCE [LARGE SCALE GENOMIC DNA]</scope>
    <source>
        <strain evidence="14 18">PA221</strain>
    </source>
</reference>
<dbReference type="Proteomes" id="UP000284767">
    <property type="component" value="Unassembled WGS sequence"/>
</dbReference>
<dbReference type="NCBIfam" id="NF001399">
    <property type="entry name" value="PRK00283.1"/>
    <property type="match status" value="1"/>
</dbReference>
<dbReference type="InterPro" id="IPR050090">
    <property type="entry name" value="Tyrosine_recombinase_XerCD"/>
</dbReference>
<dbReference type="RefSeq" id="WP_003096434.1">
    <property type="nucleotide sequence ID" value="NZ_AP014622.1"/>
</dbReference>
<dbReference type="InterPro" id="IPR044068">
    <property type="entry name" value="CB"/>
</dbReference>
<feature type="active site" evidence="11">
    <location>
        <position position="170"/>
    </location>
</feature>
<keyword evidence="6 11" id="KW-0159">Chromosome partition</keyword>
<keyword evidence="10 11" id="KW-0131">Cell cycle</keyword>
<dbReference type="CDD" id="cd00798">
    <property type="entry name" value="INT_XerDC_C"/>
    <property type="match status" value="1"/>
</dbReference>
<comment type="subcellular location">
    <subcellularLocation>
        <location evidence="1 11">Cytoplasm</location>
    </subcellularLocation>
</comment>
<feature type="domain" description="Core-binding (CB)" evidence="13">
    <location>
        <begin position="1"/>
        <end position="85"/>
    </location>
</feature>
<dbReference type="SMR" id="A0A263PV90"/>